<keyword evidence="2" id="KW-1185">Reference proteome</keyword>
<reference evidence="1 2" key="1">
    <citation type="journal article" date="2016" name="Mol. Biol. Evol.">
        <title>Comparative Genomics of Early-Diverging Mushroom-Forming Fungi Provides Insights into the Origins of Lignocellulose Decay Capabilities.</title>
        <authorList>
            <person name="Nagy L.G."/>
            <person name="Riley R."/>
            <person name="Tritt A."/>
            <person name="Adam C."/>
            <person name="Daum C."/>
            <person name="Floudas D."/>
            <person name="Sun H."/>
            <person name="Yadav J.S."/>
            <person name="Pangilinan J."/>
            <person name="Larsson K.H."/>
            <person name="Matsuura K."/>
            <person name="Barry K."/>
            <person name="Labutti K."/>
            <person name="Kuo R."/>
            <person name="Ohm R.A."/>
            <person name="Bhattacharya S.S."/>
            <person name="Shirouzu T."/>
            <person name="Yoshinaga Y."/>
            <person name="Martin F.M."/>
            <person name="Grigoriev I.V."/>
            <person name="Hibbett D.S."/>
        </authorList>
    </citation>
    <scope>NUCLEOTIDE SEQUENCE [LARGE SCALE GENOMIC DNA]</scope>
    <source>
        <strain evidence="1 2">TUFC12733</strain>
    </source>
</reference>
<gene>
    <name evidence="1" type="ORF">CALVIDRAFT_543479</name>
</gene>
<organism evidence="1 2">
    <name type="scientific">Calocera viscosa (strain TUFC12733)</name>
    <dbReference type="NCBI Taxonomy" id="1330018"/>
    <lineage>
        <taxon>Eukaryota</taxon>
        <taxon>Fungi</taxon>
        <taxon>Dikarya</taxon>
        <taxon>Basidiomycota</taxon>
        <taxon>Agaricomycotina</taxon>
        <taxon>Dacrymycetes</taxon>
        <taxon>Dacrymycetales</taxon>
        <taxon>Dacrymycetaceae</taxon>
        <taxon>Calocera</taxon>
    </lineage>
</organism>
<dbReference type="Proteomes" id="UP000076738">
    <property type="component" value="Unassembled WGS sequence"/>
</dbReference>
<dbReference type="AlphaFoldDB" id="A0A167FIZ3"/>
<name>A0A167FIZ3_CALVF</name>
<dbReference type="EMBL" id="KV417384">
    <property type="protein sequence ID" value="KZO89538.1"/>
    <property type="molecule type" value="Genomic_DNA"/>
</dbReference>
<accession>A0A167FIZ3</accession>
<evidence type="ECO:0000313" key="2">
    <source>
        <dbReference type="Proteomes" id="UP000076738"/>
    </source>
</evidence>
<sequence length="61" mass="6947">MSSRDSGMWYCYECQSEMHAERHPDPICSVCHSSFVEEVRPIFGLANFTADPTTIAQSFRS</sequence>
<evidence type="ECO:0000313" key="1">
    <source>
        <dbReference type="EMBL" id="KZO89538.1"/>
    </source>
</evidence>
<proteinExistence type="predicted"/>
<protein>
    <submittedName>
        <fullName evidence="1">Uncharacterized protein</fullName>
    </submittedName>
</protein>
<dbReference type="OrthoDB" id="8062037at2759"/>